<keyword evidence="2" id="KW-0805">Transcription regulation</keyword>
<proteinExistence type="predicted"/>
<evidence type="ECO:0000256" key="1">
    <source>
        <dbReference type="ARBA" id="ARBA00004123"/>
    </source>
</evidence>
<feature type="region of interest" description="Disordered" evidence="6">
    <location>
        <begin position="1"/>
        <end position="21"/>
    </location>
</feature>
<dbReference type="InterPro" id="IPR044825">
    <property type="entry name" value="GLK1/2-like"/>
</dbReference>
<keyword evidence="3" id="KW-0238">DNA-binding</keyword>
<name>A0AAD3HD95_9STRA</name>
<dbReference type="GO" id="GO:0045893">
    <property type="term" value="P:positive regulation of DNA-templated transcription"/>
    <property type="evidence" value="ECO:0007669"/>
    <property type="project" value="InterPro"/>
</dbReference>
<dbReference type="InterPro" id="IPR006447">
    <property type="entry name" value="Myb_dom_plants"/>
</dbReference>
<dbReference type="Gene3D" id="1.10.10.60">
    <property type="entry name" value="Homeodomain-like"/>
    <property type="match status" value="1"/>
</dbReference>
<evidence type="ECO:0000256" key="6">
    <source>
        <dbReference type="SAM" id="MobiDB-lite"/>
    </source>
</evidence>
<dbReference type="GO" id="GO:0003700">
    <property type="term" value="F:DNA-binding transcription factor activity"/>
    <property type="evidence" value="ECO:0007669"/>
    <property type="project" value="InterPro"/>
</dbReference>
<evidence type="ECO:0000313" key="7">
    <source>
        <dbReference type="EMBL" id="GFH58981.1"/>
    </source>
</evidence>
<keyword evidence="5" id="KW-0539">Nucleus</keyword>
<reference evidence="7 8" key="1">
    <citation type="journal article" date="2021" name="Sci. Rep.">
        <title>The genome of the diatom Chaetoceros tenuissimus carries an ancient integrated fragment of an extant virus.</title>
        <authorList>
            <person name="Hongo Y."/>
            <person name="Kimura K."/>
            <person name="Takaki Y."/>
            <person name="Yoshida Y."/>
            <person name="Baba S."/>
            <person name="Kobayashi G."/>
            <person name="Nagasaki K."/>
            <person name="Hano T."/>
            <person name="Tomaru Y."/>
        </authorList>
    </citation>
    <scope>NUCLEOTIDE SEQUENCE [LARGE SCALE GENOMIC DNA]</scope>
    <source>
        <strain evidence="7 8">NIES-3715</strain>
    </source>
</reference>
<keyword evidence="4" id="KW-0804">Transcription</keyword>
<comment type="subcellular location">
    <subcellularLocation>
        <location evidence="1">Nucleus</location>
    </subcellularLocation>
</comment>
<comment type="caution">
    <text evidence="7">The sequence shown here is derived from an EMBL/GenBank/DDBJ whole genome shotgun (WGS) entry which is preliminary data.</text>
</comment>
<dbReference type="AlphaFoldDB" id="A0AAD3HD95"/>
<dbReference type="GO" id="GO:0005634">
    <property type="term" value="C:nucleus"/>
    <property type="evidence" value="ECO:0007669"/>
    <property type="project" value="UniProtKB-SubCell"/>
</dbReference>
<dbReference type="EMBL" id="BLLK01000062">
    <property type="protein sequence ID" value="GFH58981.1"/>
    <property type="molecule type" value="Genomic_DNA"/>
</dbReference>
<evidence type="ECO:0000313" key="8">
    <source>
        <dbReference type="Proteomes" id="UP001054902"/>
    </source>
</evidence>
<feature type="compositionally biased region" description="Basic and acidic residues" evidence="6">
    <location>
        <begin position="1"/>
        <end position="12"/>
    </location>
</feature>
<dbReference type="Proteomes" id="UP001054902">
    <property type="component" value="Unassembled WGS sequence"/>
</dbReference>
<dbReference type="PANTHER" id="PTHR31312">
    <property type="entry name" value="TRANSCRIPTION ACTIVATOR GLK1"/>
    <property type="match status" value="1"/>
</dbReference>
<evidence type="ECO:0000256" key="5">
    <source>
        <dbReference type="ARBA" id="ARBA00023242"/>
    </source>
</evidence>
<gene>
    <name evidence="7" type="ORF">CTEN210_15457</name>
</gene>
<evidence type="ECO:0000256" key="2">
    <source>
        <dbReference type="ARBA" id="ARBA00023015"/>
    </source>
</evidence>
<evidence type="ECO:0000256" key="4">
    <source>
        <dbReference type="ARBA" id="ARBA00023163"/>
    </source>
</evidence>
<evidence type="ECO:0000256" key="3">
    <source>
        <dbReference type="ARBA" id="ARBA00023125"/>
    </source>
</evidence>
<sequence length="372" mass="41865">MEREAAILDKSKNTGLEGNWDPTTHRQFVEAIFASGMQESSPSVIIENMKAKDENITSERVKSRLQKFRTNKEKSVSEFMGTYDDAMEKFAKFVKAKEGADFSIRDIETYNSEISRSEKLLSGEVAAALTTIDMHCPSPDFAEVAKMNELERAIERPPEVPQIQPKKRTLEEIMKNPSEFLTSVGKLGQHSQISVQFPTLTEEEKRTNVGASIQMVEQLFLTLKNEIIEKRNQSANNVLAQGVVNPPMQNGYSSNIQEKKIKLDESVIFPSTLLPNTTISTTTMPATLLPNTTISTTTMSTTNNVNYAVNHAIHYEPQLAPPQPMPTANHTITNNTIPNGQYFQVEPTLQQNIEHPNHLQNDHMQMQNHHNQ</sequence>
<protein>
    <submittedName>
        <fullName evidence="7">Uncharacterized protein</fullName>
    </submittedName>
</protein>
<accession>A0AAD3HD95</accession>
<organism evidence="7 8">
    <name type="scientific">Chaetoceros tenuissimus</name>
    <dbReference type="NCBI Taxonomy" id="426638"/>
    <lineage>
        <taxon>Eukaryota</taxon>
        <taxon>Sar</taxon>
        <taxon>Stramenopiles</taxon>
        <taxon>Ochrophyta</taxon>
        <taxon>Bacillariophyta</taxon>
        <taxon>Coscinodiscophyceae</taxon>
        <taxon>Chaetocerotophycidae</taxon>
        <taxon>Chaetocerotales</taxon>
        <taxon>Chaetocerotaceae</taxon>
        <taxon>Chaetoceros</taxon>
    </lineage>
</organism>
<dbReference type="GO" id="GO:0003677">
    <property type="term" value="F:DNA binding"/>
    <property type="evidence" value="ECO:0007669"/>
    <property type="project" value="UniProtKB-KW"/>
</dbReference>
<keyword evidence="8" id="KW-1185">Reference proteome</keyword>
<dbReference type="NCBIfam" id="TIGR01557">
    <property type="entry name" value="myb_SHAQKYF"/>
    <property type="match status" value="1"/>
</dbReference>
<dbReference type="PANTHER" id="PTHR31312:SF1">
    <property type="entry name" value="TRANSCRIPTION ACTIVATOR GLK1"/>
    <property type="match status" value="1"/>
</dbReference>